<organism evidence="7 8">
    <name type="scientific">Loxostege sticticalis</name>
    <name type="common">Beet webworm moth</name>
    <dbReference type="NCBI Taxonomy" id="481309"/>
    <lineage>
        <taxon>Eukaryota</taxon>
        <taxon>Metazoa</taxon>
        <taxon>Ecdysozoa</taxon>
        <taxon>Arthropoda</taxon>
        <taxon>Hexapoda</taxon>
        <taxon>Insecta</taxon>
        <taxon>Pterygota</taxon>
        <taxon>Neoptera</taxon>
        <taxon>Endopterygota</taxon>
        <taxon>Lepidoptera</taxon>
        <taxon>Glossata</taxon>
        <taxon>Ditrysia</taxon>
        <taxon>Pyraloidea</taxon>
        <taxon>Crambidae</taxon>
        <taxon>Pyraustinae</taxon>
        <taxon>Loxostege</taxon>
    </lineage>
</organism>
<dbReference type="Pfam" id="PF00939">
    <property type="entry name" value="Na_sulph_symp"/>
    <property type="match status" value="1"/>
</dbReference>
<feature type="transmembrane region" description="Helical" evidence="6">
    <location>
        <begin position="532"/>
        <end position="555"/>
    </location>
</feature>
<feature type="transmembrane region" description="Helical" evidence="6">
    <location>
        <begin position="331"/>
        <end position="351"/>
    </location>
</feature>
<keyword evidence="3 6" id="KW-0812">Transmembrane</keyword>
<name>A0ABD0SJ69_LOXSC</name>
<evidence type="ECO:0000256" key="1">
    <source>
        <dbReference type="ARBA" id="ARBA00004141"/>
    </source>
</evidence>
<dbReference type="GO" id="GO:0016020">
    <property type="term" value="C:membrane"/>
    <property type="evidence" value="ECO:0007669"/>
    <property type="project" value="UniProtKB-SubCell"/>
</dbReference>
<dbReference type="PANTHER" id="PTHR10283">
    <property type="entry name" value="SOLUTE CARRIER FAMILY 13 MEMBER"/>
    <property type="match status" value="1"/>
</dbReference>
<keyword evidence="5 6" id="KW-0472">Membrane</keyword>
<dbReference type="PANTHER" id="PTHR10283:SF82">
    <property type="entry name" value="SOLUTE CARRIER FAMILY 13 MEMBER 2"/>
    <property type="match status" value="1"/>
</dbReference>
<feature type="transmembrane region" description="Helical" evidence="6">
    <location>
        <begin position="261"/>
        <end position="282"/>
    </location>
</feature>
<evidence type="ECO:0000256" key="4">
    <source>
        <dbReference type="ARBA" id="ARBA00022989"/>
    </source>
</evidence>
<evidence type="ECO:0000256" key="2">
    <source>
        <dbReference type="ARBA" id="ARBA00006772"/>
    </source>
</evidence>
<dbReference type="InterPro" id="IPR001898">
    <property type="entry name" value="SLC13A/DASS"/>
</dbReference>
<feature type="transmembrane region" description="Helical" evidence="6">
    <location>
        <begin position="495"/>
        <end position="512"/>
    </location>
</feature>
<evidence type="ECO:0000256" key="3">
    <source>
        <dbReference type="ARBA" id="ARBA00022692"/>
    </source>
</evidence>
<accession>A0ABD0SJ69</accession>
<feature type="transmembrane region" description="Helical" evidence="6">
    <location>
        <begin position="60"/>
        <end position="85"/>
    </location>
</feature>
<feature type="transmembrane region" description="Helical" evidence="6">
    <location>
        <begin position="151"/>
        <end position="177"/>
    </location>
</feature>
<dbReference type="GO" id="GO:0005310">
    <property type="term" value="F:dicarboxylic acid transmembrane transporter activity"/>
    <property type="evidence" value="ECO:0007669"/>
    <property type="project" value="UniProtKB-ARBA"/>
</dbReference>
<gene>
    <name evidence="7" type="ORF">ABMA28_008977</name>
</gene>
<comment type="caution">
    <text evidence="7">The sequence shown here is derived from an EMBL/GenBank/DDBJ whole genome shotgun (WGS) entry which is preliminary data.</text>
</comment>
<feature type="transmembrane region" description="Helical" evidence="6">
    <location>
        <begin position="106"/>
        <end position="125"/>
    </location>
</feature>
<sequence length="583" mass="65883">MKINFHEKFLYTHSETNLVIVTKKARIRIFCKLYWRILVLIVTPLLLLPVYVLADTNAFRYLYIFLVFTVYSITDAMHPGVISLVPLTMYTLMSLGIKDVEYLNQIFVRSELLDCICIMMIIVAIEESKLNKRAAVKLLLVFGCSHYRLSFILFFACMFLSMCVTDILACGLMMPLVKAILIEFEKMGMLEVHLPTGKVKHTAEYHDQKYLKPTDFTIFYFLGIAYSATMGGIATIIGSETNQLFILYCESLFPKSPKIELPHLFLLNLPAALLMGALLYMWMNSYFLGMFRARSDIALEIGMSEEEAEYIHTLLDLQYQQLGRIKFHETIVGIIVLLACILHTIFSSSYVKEFSQNHSHSKTIAPSMFCVILLFVTPRKLEFSKFFKRRGNVRLPMSTTKTCLTWKLVQKNVNWSVLFIIGSSCSLFEALKESGTFDELGETLTFASNWPAPALALLVILTCKLLSEMASGPCSVYCLLPAIAKVSTASSINPHYLMLAATLSCSLSFHLATGSPVNAMVAAYVHIPPLKMMNAGIGPSVLAVVITWFTVAVWSKAIWTDIHIRPLWASFIKKICIHFYSII</sequence>
<evidence type="ECO:0000313" key="8">
    <source>
        <dbReference type="Proteomes" id="UP001549921"/>
    </source>
</evidence>
<feature type="transmembrane region" description="Helical" evidence="6">
    <location>
        <begin position="363"/>
        <end position="381"/>
    </location>
</feature>
<protein>
    <submittedName>
        <fullName evidence="7">Uncharacterized protein</fullName>
    </submittedName>
</protein>
<feature type="transmembrane region" description="Helical" evidence="6">
    <location>
        <begin position="218"/>
        <end position="238"/>
    </location>
</feature>
<comment type="subcellular location">
    <subcellularLocation>
        <location evidence="1">Membrane</location>
        <topology evidence="1">Multi-pass membrane protein</topology>
    </subcellularLocation>
</comment>
<evidence type="ECO:0000256" key="5">
    <source>
        <dbReference type="ARBA" id="ARBA00023136"/>
    </source>
</evidence>
<dbReference type="GO" id="GO:0015556">
    <property type="term" value="F:C4-dicarboxylate transmembrane transporter activity"/>
    <property type="evidence" value="ECO:0007669"/>
    <property type="project" value="UniProtKB-ARBA"/>
</dbReference>
<dbReference type="EMBL" id="JBEDNZ010000022">
    <property type="protein sequence ID" value="KAL0818536.1"/>
    <property type="molecule type" value="Genomic_DNA"/>
</dbReference>
<reference evidence="7 8" key="1">
    <citation type="submission" date="2024-06" db="EMBL/GenBank/DDBJ databases">
        <title>A chromosome-level genome assembly of beet webworm, Loxostege sticticalis.</title>
        <authorList>
            <person name="Zhang Y."/>
        </authorList>
    </citation>
    <scope>NUCLEOTIDE SEQUENCE [LARGE SCALE GENOMIC DNA]</scope>
    <source>
        <strain evidence="7">AQ028</strain>
        <tissue evidence="7">Male pupae</tissue>
    </source>
</reference>
<comment type="similarity">
    <text evidence="2">Belongs to the SLC13A/DASS transporter (TC 2.A.47) family. NADC subfamily.</text>
</comment>
<dbReference type="Proteomes" id="UP001549921">
    <property type="component" value="Unassembled WGS sequence"/>
</dbReference>
<evidence type="ECO:0000256" key="6">
    <source>
        <dbReference type="SAM" id="Phobius"/>
    </source>
</evidence>
<proteinExistence type="inferred from homology"/>
<keyword evidence="4 6" id="KW-1133">Transmembrane helix</keyword>
<feature type="transmembrane region" description="Helical" evidence="6">
    <location>
        <begin position="33"/>
        <end position="54"/>
    </location>
</feature>
<evidence type="ECO:0000313" key="7">
    <source>
        <dbReference type="EMBL" id="KAL0818536.1"/>
    </source>
</evidence>
<dbReference type="AlphaFoldDB" id="A0ABD0SJ69"/>